<reference evidence="3" key="1">
    <citation type="journal article" date="2019" name="Int. J. Syst. Evol. Microbiol.">
        <title>The Global Catalogue of Microorganisms (GCM) 10K type strain sequencing project: providing services to taxonomists for standard genome sequencing and annotation.</title>
        <authorList>
            <consortium name="The Broad Institute Genomics Platform"/>
            <consortium name="The Broad Institute Genome Sequencing Center for Infectious Disease"/>
            <person name="Wu L."/>
            <person name="Ma J."/>
        </authorList>
    </citation>
    <scope>NUCLEOTIDE SEQUENCE [LARGE SCALE GENOMIC DNA]</scope>
    <source>
        <strain evidence="3">JCM 14370</strain>
    </source>
</reference>
<keyword evidence="1" id="KW-0732">Signal</keyword>
<feature type="chain" id="PRO_5046808110" evidence="1">
    <location>
        <begin position="27"/>
        <end position="427"/>
    </location>
</feature>
<dbReference type="InterPro" id="IPR017853">
    <property type="entry name" value="GH"/>
</dbReference>
<dbReference type="SUPFAM" id="SSF51445">
    <property type="entry name" value="(Trans)glycosidases"/>
    <property type="match status" value="1"/>
</dbReference>
<feature type="signal peptide" evidence="1">
    <location>
        <begin position="1"/>
        <end position="26"/>
    </location>
</feature>
<dbReference type="Proteomes" id="UP000632222">
    <property type="component" value="Unassembled WGS sequence"/>
</dbReference>
<dbReference type="EMBL" id="BMOD01000006">
    <property type="protein sequence ID" value="GGJ33726.1"/>
    <property type="molecule type" value="Genomic_DNA"/>
</dbReference>
<comment type="caution">
    <text evidence="2">The sequence shown here is derived from an EMBL/GenBank/DDBJ whole genome shotgun (WGS) entry which is preliminary data.</text>
</comment>
<keyword evidence="3" id="KW-1185">Reference proteome</keyword>
<sequence>MTRLRQNPFKTAFVSLGLLLGSFAVAQHVSFKLETTPSTISPDQVSGFNFGNFMNIIEFLKDFQSLGPRVIRFPGGNIGDEYNMGEVNFTGLKNNWLLLNKPRVVIQTRVFARANETRAENTPEDAANLVKLAKAFEIPVLYWEIGNEPDLYAVNRGDPSWTPEKYCDTFRAQREAMLKVDPTIKLIGPSISGAGNRFFVEGFVKKCGDIVDVLSWHEYPTDGSATEEFALNSVNGVSNDLEFYKNLWKDPERNPLGYQRKIELGMTELGLSWRSPSYRHLADQVAALWAIESTLRLAEGGMQLINYFALQGTQGHGLIGDDFTYRPTYYAFQMLKDFYGSSLKVTPSDPSLWSHAVERDGKLQLLLMNPATSSKTIQTDLAGWKLSAAEGFTEQVVKDEAPNIQFPLGSTLEVPARSFVKLIFEKQ</sequence>
<accession>A0ABQ2D2R7</accession>
<proteinExistence type="predicted"/>
<dbReference type="Gene3D" id="3.20.20.80">
    <property type="entry name" value="Glycosidases"/>
    <property type="match status" value="1"/>
</dbReference>
<organism evidence="2 3">
    <name type="scientific">Deinococcus roseus</name>
    <dbReference type="NCBI Taxonomy" id="392414"/>
    <lineage>
        <taxon>Bacteria</taxon>
        <taxon>Thermotogati</taxon>
        <taxon>Deinococcota</taxon>
        <taxon>Deinococci</taxon>
        <taxon>Deinococcales</taxon>
        <taxon>Deinococcaceae</taxon>
        <taxon>Deinococcus</taxon>
    </lineage>
</organism>
<dbReference type="RefSeq" id="WP_189002553.1">
    <property type="nucleotide sequence ID" value="NZ_BMOD01000006.1"/>
</dbReference>
<evidence type="ECO:0000313" key="3">
    <source>
        <dbReference type="Proteomes" id="UP000632222"/>
    </source>
</evidence>
<protein>
    <submittedName>
        <fullName evidence="2">Uncharacterized protein</fullName>
    </submittedName>
</protein>
<evidence type="ECO:0000256" key="1">
    <source>
        <dbReference type="SAM" id="SignalP"/>
    </source>
</evidence>
<name>A0ABQ2D2R7_9DEIO</name>
<evidence type="ECO:0000313" key="2">
    <source>
        <dbReference type="EMBL" id="GGJ33726.1"/>
    </source>
</evidence>
<gene>
    <name evidence="2" type="ORF">GCM10008938_20010</name>
</gene>